<feature type="signal peptide" evidence="8">
    <location>
        <begin position="1"/>
        <end position="29"/>
    </location>
</feature>
<evidence type="ECO:0000256" key="6">
    <source>
        <dbReference type="ARBA" id="ARBA00022837"/>
    </source>
</evidence>
<dbReference type="CDD" id="cd04056">
    <property type="entry name" value="Peptidases_S53"/>
    <property type="match status" value="1"/>
</dbReference>
<proteinExistence type="predicted"/>
<evidence type="ECO:0000256" key="1">
    <source>
        <dbReference type="ARBA" id="ARBA00001913"/>
    </source>
</evidence>
<dbReference type="CDD" id="cd11377">
    <property type="entry name" value="Pro-peptidase_S53"/>
    <property type="match status" value="1"/>
</dbReference>
<dbReference type="SUPFAM" id="SSF52743">
    <property type="entry name" value="Subtilisin-like"/>
    <property type="match status" value="1"/>
</dbReference>
<dbReference type="Proteomes" id="UP001523262">
    <property type="component" value="Unassembled WGS sequence"/>
</dbReference>
<sequence length="640" mass="69189">MKNFWKKFSTVSTLSTMMLLTAVPSLTNAASPQKVIVQQGVTPQVLQNASVFGDLPGNTPVTIDIVMKMNDKNKLAKYINETTTPGNKNFRHYLSVEQFSKSYGADPQSIKFATTYLAFFGIKSKVYPNNLIITATGTADQFNKAFSIKLKQEKYNGKTFHGTKDNPKVPANFGGDILCILGLSNYSNYTSHAVKQPVPLTENGSTPVGPLNLMPQDLIKQYNVQPLYDKGATGAGKTIGIVSLADFNIDDAYGFWQEAGINGKKNRITKTNVDGGSGWDGYDETTLDVEQSGALAPQANIKVYVGPNTDTGFTDAFAQAINENIAQQISVSWGESEPGIQYLVQQQVETPQYAEVFNQLYMQAASQGISMFASAGDEGAYDAAREFGLNSGVANAASLSVDNPADSPYITAAGGTTLPFHFHSNNYNLDVNNDQERAWGWDYLFNYFDARGLNTPDGWSSRYLAGGGGGFSQLFDTPDYQLGVPGVNKYTGVLQWNPNANQSTLTRTGESLVTGTGKGRNMPDISMNADPYTGYQVWFSDPGAPGSHYGSATYGGTSFVSPQLCGLSALINSADHTQVGFWNTQIYRYAQQKDSPLHPLNKTGDTNDNGFYTGTPGTVYNQATGLGTPDITALAKKFAK</sequence>
<dbReference type="PANTHER" id="PTHR14218:SF15">
    <property type="entry name" value="TRIPEPTIDYL-PEPTIDASE 1"/>
    <property type="match status" value="1"/>
</dbReference>
<comment type="cofactor">
    <cofactor evidence="1">
        <name>Ca(2+)</name>
        <dbReference type="ChEBI" id="CHEBI:29108"/>
    </cofactor>
</comment>
<keyword evidence="7" id="KW-0865">Zymogen</keyword>
<dbReference type="EMBL" id="JAMQCR010000001">
    <property type="protein sequence ID" value="MCM2533362.1"/>
    <property type="molecule type" value="Genomic_DNA"/>
</dbReference>
<comment type="caution">
    <text evidence="10">The sequence shown here is derived from an EMBL/GenBank/DDBJ whole genome shotgun (WGS) entry which is preliminary data.</text>
</comment>
<organism evidence="10 11">
    <name type="scientific">Neobacillus pocheonensis</name>
    <dbReference type="NCBI Taxonomy" id="363869"/>
    <lineage>
        <taxon>Bacteria</taxon>
        <taxon>Bacillati</taxon>
        <taxon>Bacillota</taxon>
        <taxon>Bacilli</taxon>
        <taxon>Bacillales</taxon>
        <taxon>Bacillaceae</taxon>
        <taxon>Neobacillus</taxon>
    </lineage>
</organism>
<evidence type="ECO:0000313" key="11">
    <source>
        <dbReference type="Proteomes" id="UP001523262"/>
    </source>
</evidence>
<dbReference type="SMART" id="SM00944">
    <property type="entry name" value="Pro-kuma_activ"/>
    <property type="match status" value="1"/>
</dbReference>
<dbReference type="GO" id="GO:0006508">
    <property type="term" value="P:proteolysis"/>
    <property type="evidence" value="ECO:0007669"/>
    <property type="project" value="UniProtKB-KW"/>
</dbReference>
<dbReference type="GO" id="GO:0008233">
    <property type="term" value="F:peptidase activity"/>
    <property type="evidence" value="ECO:0007669"/>
    <property type="project" value="UniProtKB-KW"/>
</dbReference>
<keyword evidence="11" id="KW-1185">Reference proteome</keyword>
<evidence type="ECO:0000256" key="4">
    <source>
        <dbReference type="ARBA" id="ARBA00022801"/>
    </source>
</evidence>
<evidence type="ECO:0000256" key="7">
    <source>
        <dbReference type="ARBA" id="ARBA00023145"/>
    </source>
</evidence>
<accession>A0ABT0WE98</accession>
<keyword evidence="6" id="KW-0106">Calcium</keyword>
<reference evidence="10 11" key="1">
    <citation type="submission" date="2022-06" db="EMBL/GenBank/DDBJ databases">
        <authorList>
            <person name="Jeon C.O."/>
        </authorList>
    </citation>
    <scope>NUCLEOTIDE SEQUENCE [LARGE SCALE GENOMIC DNA]</scope>
    <source>
        <strain evidence="10 11">KCTC 13943</strain>
    </source>
</reference>
<dbReference type="Gene3D" id="3.40.50.200">
    <property type="entry name" value="Peptidase S8/S53 domain"/>
    <property type="match status" value="1"/>
</dbReference>
<evidence type="ECO:0000256" key="2">
    <source>
        <dbReference type="ARBA" id="ARBA00022670"/>
    </source>
</evidence>
<protein>
    <submittedName>
        <fullName evidence="10">Protease pro-enzyme activation domain-containing protein</fullName>
    </submittedName>
</protein>
<keyword evidence="2 10" id="KW-0645">Protease</keyword>
<keyword evidence="4" id="KW-0378">Hydrolase</keyword>
<name>A0ABT0WE98_9BACI</name>
<dbReference type="SUPFAM" id="SSF54897">
    <property type="entry name" value="Protease propeptides/inhibitors"/>
    <property type="match status" value="1"/>
</dbReference>
<feature type="chain" id="PRO_5046624296" evidence="8">
    <location>
        <begin position="30"/>
        <end position="640"/>
    </location>
</feature>
<dbReference type="PANTHER" id="PTHR14218">
    <property type="entry name" value="PROTEASE S8 TRIPEPTIDYL PEPTIDASE I CLN2"/>
    <property type="match status" value="1"/>
</dbReference>
<evidence type="ECO:0000259" key="9">
    <source>
        <dbReference type="PROSITE" id="PS51695"/>
    </source>
</evidence>
<dbReference type="PROSITE" id="PS51695">
    <property type="entry name" value="SEDOLISIN"/>
    <property type="match status" value="1"/>
</dbReference>
<keyword evidence="8" id="KW-0732">Signal</keyword>
<evidence type="ECO:0000256" key="3">
    <source>
        <dbReference type="ARBA" id="ARBA00022723"/>
    </source>
</evidence>
<feature type="domain" description="Peptidase S53" evidence="9">
    <location>
        <begin position="212"/>
        <end position="640"/>
    </location>
</feature>
<gene>
    <name evidence="10" type="ORF">NDK43_14320</name>
</gene>
<dbReference type="InterPro" id="IPR036852">
    <property type="entry name" value="Peptidase_S8/S53_dom_sf"/>
</dbReference>
<dbReference type="InterPro" id="IPR030400">
    <property type="entry name" value="Sedolisin_dom"/>
</dbReference>
<keyword evidence="3" id="KW-0479">Metal-binding</keyword>
<keyword evidence="5" id="KW-0720">Serine protease</keyword>
<evidence type="ECO:0000256" key="5">
    <source>
        <dbReference type="ARBA" id="ARBA00022825"/>
    </source>
</evidence>
<dbReference type="InterPro" id="IPR015366">
    <property type="entry name" value="S53_propep"/>
</dbReference>
<dbReference type="InterPro" id="IPR050819">
    <property type="entry name" value="Tripeptidyl-peptidase_I"/>
</dbReference>
<evidence type="ECO:0000256" key="8">
    <source>
        <dbReference type="SAM" id="SignalP"/>
    </source>
</evidence>
<dbReference type="Pfam" id="PF09286">
    <property type="entry name" value="Pro-kuma_activ"/>
    <property type="match status" value="1"/>
</dbReference>
<evidence type="ECO:0000313" key="10">
    <source>
        <dbReference type="EMBL" id="MCM2533362.1"/>
    </source>
</evidence>